<evidence type="ECO:0000313" key="2">
    <source>
        <dbReference type="Proteomes" id="UP001062846"/>
    </source>
</evidence>
<organism evidence="1 2">
    <name type="scientific">Rhododendron molle</name>
    <name type="common">Chinese azalea</name>
    <name type="synonym">Azalea mollis</name>
    <dbReference type="NCBI Taxonomy" id="49168"/>
    <lineage>
        <taxon>Eukaryota</taxon>
        <taxon>Viridiplantae</taxon>
        <taxon>Streptophyta</taxon>
        <taxon>Embryophyta</taxon>
        <taxon>Tracheophyta</taxon>
        <taxon>Spermatophyta</taxon>
        <taxon>Magnoliopsida</taxon>
        <taxon>eudicotyledons</taxon>
        <taxon>Gunneridae</taxon>
        <taxon>Pentapetalae</taxon>
        <taxon>asterids</taxon>
        <taxon>Ericales</taxon>
        <taxon>Ericaceae</taxon>
        <taxon>Ericoideae</taxon>
        <taxon>Rhodoreae</taxon>
        <taxon>Rhododendron</taxon>
    </lineage>
</organism>
<keyword evidence="2" id="KW-1185">Reference proteome</keyword>
<reference evidence="1" key="1">
    <citation type="submission" date="2022-02" db="EMBL/GenBank/DDBJ databases">
        <title>Plant Genome Project.</title>
        <authorList>
            <person name="Zhang R.-G."/>
        </authorList>
    </citation>
    <scope>NUCLEOTIDE SEQUENCE</scope>
    <source>
        <strain evidence="1">AT1</strain>
    </source>
</reference>
<name>A0ACC0MFE3_RHOML</name>
<dbReference type="EMBL" id="CM046396">
    <property type="protein sequence ID" value="KAI8539771.1"/>
    <property type="molecule type" value="Genomic_DNA"/>
</dbReference>
<protein>
    <submittedName>
        <fullName evidence="1">Uncharacterized protein</fullName>
    </submittedName>
</protein>
<sequence length="290" mass="32396">MLSTDDGGSHATGACESIALSDDNIPEWAQLLEPVRKLPTNVRARIRKCTNDALEEKQFFGYHFSIWDTFAPQLNCHCSNGEILKEHLEKAGCGFGEKFINAVHCDKEISGGYTHGEGVHNYPKTTPNTTPSVSFVCALSPGPHLIGALVSHAFELDSKVRTLFYRAPAVITFCVPTKAALQVGHWSDGASILLRGVRAEVCWITNQKPSEKDEWYTAWNIRCWAEEYRSYTLLLASLTAYNLRFWCLHRHSLTMNVLEGSLLGIIIVLCFYAKILSTNISLRTSIVIRC</sequence>
<gene>
    <name evidence="1" type="ORF">RHMOL_Rhmol09G0208500</name>
</gene>
<comment type="caution">
    <text evidence="1">The sequence shown here is derived from an EMBL/GenBank/DDBJ whole genome shotgun (WGS) entry which is preliminary data.</text>
</comment>
<accession>A0ACC0MFE3</accession>
<proteinExistence type="predicted"/>
<evidence type="ECO:0000313" key="1">
    <source>
        <dbReference type="EMBL" id="KAI8539771.1"/>
    </source>
</evidence>
<dbReference type="Proteomes" id="UP001062846">
    <property type="component" value="Chromosome 9"/>
</dbReference>